<protein>
    <submittedName>
        <fullName evidence="2">Uncharacterized protein</fullName>
    </submittedName>
</protein>
<evidence type="ECO:0000313" key="3">
    <source>
        <dbReference type="Proteomes" id="UP000027195"/>
    </source>
</evidence>
<keyword evidence="3" id="KW-1185">Reference proteome</keyword>
<feature type="compositionally biased region" description="Pro residues" evidence="1">
    <location>
        <begin position="205"/>
        <end position="215"/>
    </location>
</feature>
<dbReference type="HOGENOM" id="CLU_1229756_0_0_1"/>
<sequence length="225" mass="24090">MLVRKDLPHDFRKAVYDAAFAHVNTLKSLLANCESMQNTVIRADAKGHMTWLNTTVPASEGPCERTVIVVGQLDEGIRLGSLGNKYCDSSPINDKTRVKFSLALHLPTNATPNLHSIIQDTICTLGEQSAAGEAICPPVAYGKWLELREFVKAPGIPGITPLSIDNAIIHMSSDDIYMIPPGSEAVAPPAATTIQRSDHRGPVEPTLPAPAPVPVPAESSEDPAE</sequence>
<organism evidence="2 3">
    <name type="scientific">Botryobasidium botryosum (strain FD-172 SS1)</name>
    <dbReference type="NCBI Taxonomy" id="930990"/>
    <lineage>
        <taxon>Eukaryota</taxon>
        <taxon>Fungi</taxon>
        <taxon>Dikarya</taxon>
        <taxon>Basidiomycota</taxon>
        <taxon>Agaricomycotina</taxon>
        <taxon>Agaricomycetes</taxon>
        <taxon>Cantharellales</taxon>
        <taxon>Botryobasidiaceae</taxon>
        <taxon>Botryobasidium</taxon>
    </lineage>
</organism>
<feature type="region of interest" description="Disordered" evidence="1">
    <location>
        <begin position="187"/>
        <end position="225"/>
    </location>
</feature>
<dbReference type="AlphaFoldDB" id="A0A067MQQ1"/>
<accession>A0A067MQQ1</accession>
<dbReference type="Proteomes" id="UP000027195">
    <property type="component" value="Unassembled WGS sequence"/>
</dbReference>
<name>A0A067MQQ1_BOTB1</name>
<gene>
    <name evidence="2" type="ORF">BOTBODRAFT_175312</name>
</gene>
<evidence type="ECO:0000256" key="1">
    <source>
        <dbReference type="SAM" id="MobiDB-lite"/>
    </source>
</evidence>
<dbReference type="InParanoid" id="A0A067MQQ1"/>
<evidence type="ECO:0000313" key="2">
    <source>
        <dbReference type="EMBL" id="KDQ13901.1"/>
    </source>
</evidence>
<proteinExistence type="predicted"/>
<reference evidence="3" key="1">
    <citation type="journal article" date="2014" name="Proc. Natl. Acad. Sci. U.S.A.">
        <title>Extensive sampling of basidiomycete genomes demonstrates inadequacy of the white-rot/brown-rot paradigm for wood decay fungi.</title>
        <authorList>
            <person name="Riley R."/>
            <person name="Salamov A.A."/>
            <person name="Brown D.W."/>
            <person name="Nagy L.G."/>
            <person name="Floudas D."/>
            <person name="Held B.W."/>
            <person name="Levasseur A."/>
            <person name="Lombard V."/>
            <person name="Morin E."/>
            <person name="Otillar R."/>
            <person name="Lindquist E.A."/>
            <person name="Sun H."/>
            <person name="LaButti K.M."/>
            <person name="Schmutz J."/>
            <person name="Jabbour D."/>
            <person name="Luo H."/>
            <person name="Baker S.E."/>
            <person name="Pisabarro A.G."/>
            <person name="Walton J.D."/>
            <person name="Blanchette R.A."/>
            <person name="Henrissat B."/>
            <person name="Martin F."/>
            <person name="Cullen D."/>
            <person name="Hibbett D.S."/>
            <person name="Grigoriev I.V."/>
        </authorList>
    </citation>
    <scope>NUCLEOTIDE SEQUENCE [LARGE SCALE GENOMIC DNA]</scope>
    <source>
        <strain evidence="3">FD-172 SS1</strain>
    </source>
</reference>
<dbReference type="OrthoDB" id="3060725at2759"/>
<dbReference type="EMBL" id="KL198041">
    <property type="protein sequence ID" value="KDQ13901.1"/>
    <property type="molecule type" value="Genomic_DNA"/>
</dbReference>